<evidence type="ECO:0000256" key="1">
    <source>
        <dbReference type="ARBA" id="ARBA00022860"/>
    </source>
</evidence>
<dbReference type="GO" id="GO:0005516">
    <property type="term" value="F:calmodulin binding"/>
    <property type="evidence" value="ECO:0007669"/>
    <property type="project" value="UniProtKB-KW"/>
</dbReference>
<dbReference type="PANTHER" id="PTHR33322">
    <property type="entry name" value="BAG DOMAIN CONTAINING PROTEIN, EXPRESSED"/>
    <property type="match status" value="1"/>
</dbReference>
<dbReference type="Proteomes" id="UP000823749">
    <property type="component" value="Chromosome 12"/>
</dbReference>
<keyword evidence="2" id="KW-0143">Chaperone</keyword>
<sequence length="449" mass="50450">METPFFRNFKGVPVEPAQRKPKVVSIPVRFVTSEKKPTTRSSSAVKIQKVFRGFLVRKSVNKIASIRREVEEIERRILRNDAVELIRRENKERLRLNETLMALLFKLDSVRGVDSGVRELRKAVIRKAIALQERVDAIAAGVKTLEETEDLVECQNVESEGNSVDRTPSLGVGEPDDNEEADVVNSRDLSRETGDESGEVHCSDEEEAISETMDDQKMDIDLVDASHASEIEQSVENFGDSDNSANQAPSLEVGETDGKEEADGLNDGDFSGKTVDETGEVHCPDEAEAIFETMDNEKMDNIAEVGVGSEAEEDEEGCIVKQVVEDQLPTSEFVEEREETDSHISNGIGDQNTSERQKDRVRGEGGDRTRNTELLERMMEENEKMMSLMTQLYEKNEVQTRMLSSLSHRVEQLERALICERLRKKKKRHAAGTVDCSESIPDQKKCGKR</sequence>
<feature type="compositionally biased region" description="Polar residues" evidence="4">
    <location>
        <begin position="236"/>
        <end position="249"/>
    </location>
</feature>
<comment type="caution">
    <text evidence="6">The sequence shown here is derived from an EMBL/GenBank/DDBJ whole genome shotgun (WGS) entry which is preliminary data.</text>
</comment>
<dbReference type="InterPro" id="IPR036533">
    <property type="entry name" value="BAG_dom_sf"/>
</dbReference>
<feature type="region of interest" description="Disordered" evidence="4">
    <location>
        <begin position="426"/>
        <end position="449"/>
    </location>
</feature>
<feature type="coiled-coil region" evidence="3">
    <location>
        <begin position="375"/>
        <end position="416"/>
    </location>
</feature>
<evidence type="ECO:0000259" key="5">
    <source>
        <dbReference type="PROSITE" id="PS51035"/>
    </source>
</evidence>
<dbReference type="CDD" id="cd23767">
    <property type="entry name" value="IQCD"/>
    <property type="match status" value="1"/>
</dbReference>
<feature type="region of interest" description="Disordered" evidence="4">
    <location>
        <begin position="324"/>
        <end position="373"/>
    </location>
</feature>
<dbReference type="InterPro" id="IPR003103">
    <property type="entry name" value="BAG_domain"/>
</dbReference>
<accession>A0AAV6HYJ1</accession>
<dbReference type="GO" id="GO:0051087">
    <property type="term" value="F:protein-folding chaperone binding"/>
    <property type="evidence" value="ECO:0007669"/>
    <property type="project" value="InterPro"/>
</dbReference>
<feature type="region of interest" description="Disordered" evidence="4">
    <location>
        <begin position="157"/>
        <end position="215"/>
    </location>
</feature>
<feature type="compositionally biased region" description="Polar residues" evidence="4">
    <location>
        <begin position="157"/>
        <end position="166"/>
    </location>
</feature>
<dbReference type="PROSITE" id="PS51035">
    <property type="entry name" value="BAG"/>
    <property type="match status" value="1"/>
</dbReference>
<name>A0AAV6HYJ1_9ERIC</name>
<dbReference type="AlphaFoldDB" id="A0AAV6HYJ1"/>
<evidence type="ECO:0000256" key="4">
    <source>
        <dbReference type="SAM" id="MobiDB-lite"/>
    </source>
</evidence>
<dbReference type="PANTHER" id="PTHR33322:SF4">
    <property type="entry name" value="BAG DOMAIN CONTAINING PROTEIN, EXPRESSED"/>
    <property type="match status" value="1"/>
</dbReference>
<feature type="compositionally biased region" description="Acidic residues" evidence="4">
    <location>
        <begin position="204"/>
        <end position="213"/>
    </location>
</feature>
<proteinExistence type="predicted"/>
<evidence type="ECO:0000313" key="6">
    <source>
        <dbReference type="EMBL" id="KAG5520585.1"/>
    </source>
</evidence>
<gene>
    <name evidence="6" type="ORF">RHGRI_033237</name>
</gene>
<keyword evidence="3" id="KW-0175">Coiled coil</keyword>
<dbReference type="Pfam" id="PF02179">
    <property type="entry name" value="BAG"/>
    <property type="match status" value="1"/>
</dbReference>
<dbReference type="Pfam" id="PF00612">
    <property type="entry name" value="IQ"/>
    <property type="match status" value="1"/>
</dbReference>
<dbReference type="PROSITE" id="PS50096">
    <property type="entry name" value="IQ"/>
    <property type="match status" value="1"/>
</dbReference>
<keyword evidence="7" id="KW-1185">Reference proteome</keyword>
<reference evidence="6" key="1">
    <citation type="submission" date="2020-08" db="EMBL/GenBank/DDBJ databases">
        <title>Plant Genome Project.</title>
        <authorList>
            <person name="Zhang R.-G."/>
        </authorList>
    </citation>
    <scope>NUCLEOTIDE SEQUENCE</scope>
    <source>
        <strain evidence="6">WSP0</strain>
        <tissue evidence="6">Leaf</tissue>
    </source>
</reference>
<dbReference type="GO" id="GO:0009506">
    <property type="term" value="C:plasmodesma"/>
    <property type="evidence" value="ECO:0007669"/>
    <property type="project" value="TreeGrafter"/>
</dbReference>
<dbReference type="GO" id="GO:0006457">
    <property type="term" value="P:protein folding"/>
    <property type="evidence" value="ECO:0007669"/>
    <property type="project" value="TreeGrafter"/>
</dbReference>
<feature type="compositionally biased region" description="Basic and acidic residues" evidence="4">
    <location>
        <begin position="353"/>
        <end position="373"/>
    </location>
</feature>
<dbReference type="FunFam" id="1.20.58.120:FF:000010">
    <property type="entry name" value="BAG family molecular chaperone regulator 6"/>
    <property type="match status" value="1"/>
</dbReference>
<dbReference type="SMART" id="SM00264">
    <property type="entry name" value="BAG"/>
    <property type="match status" value="1"/>
</dbReference>
<evidence type="ECO:0000256" key="3">
    <source>
        <dbReference type="SAM" id="Coils"/>
    </source>
</evidence>
<protein>
    <recommendedName>
        <fullName evidence="5">BAG domain-containing protein</fullName>
    </recommendedName>
</protein>
<evidence type="ECO:0000256" key="2">
    <source>
        <dbReference type="ARBA" id="ARBA00023186"/>
    </source>
</evidence>
<dbReference type="InterPro" id="IPR040400">
    <property type="entry name" value="BAG5/6/7/8"/>
</dbReference>
<feature type="compositionally biased region" description="Polar residues" evidence="4">
    <location>
        <begin position="343"/>
        <end position="352"/>
    </location>
</feature>
<organism evidence="6 7">
    <name type="scientific">Rhododendron griersonianum</name>
    <dbReference type="NCBI Taxonomy" id="479676"/>
    <lineage>
        <taxon>Eukaryota</taxon>
        <taxon>Viridiplantae</taxon>
        <taxon>Streptophyta</taxon>
        <taxon>Embryophyta</taxon>
        <taxon>Tracheophyta</taxon>
        <taxon>Spermatophyta</taxon>
        <taxon>Magnoliopsida</taxon>
        <taxon>eudicotyledons</taxon>
        <taxon>Gunneridae</taxon>
        <taxon>Pentapetalae</taxon>
        <taxon>asterids</taxon>
        <taxon>Ericales</taxon>
        <taxon>Ericaceae</taxon>
        <taxon>Ericoideae</taxon>
        <taxon>Rhodoreae</taxon>
        <taxon>Rhododendron</taxon>
    </lineage>
</organism>
<feature type="compositionally biased region" description="Basic and acidic residues" evidence="4">
    <location>
        <begin position="188"/>
        <end position="203"/>
    </location>
</feature>
<dbReference type="EMBL" id="JACTNZ010000012">
    <property type="protein sequence ID" value="KAG5520585.1"/>
    <property type="molecule type" value="Genomic_DNA"/>
</dbReference>
<dbReference type="SUPFAM" id="SSF63491">
    <property type="entry name" value="BAG domain"/>
    <property type="match status" value="1"/>
</dbReference>
<keyword evidence="1" id="KW-0112">Calmodulin-binding</keyword>
<evidence type="ECO:0000313" key="7">
    <source>
        <dbReference type="Proteomes" id="UP000823749"/>
    </source>
</evidence>
<dbReference type="SMART" id="SM00015">
    <property type="entry name" value="IQ"/>
    <property type="match status" value="1"/>
</dbReference>
<dbReference type="Gene3D" id="1.20.58.120">
    <property type="entry name" value="BAG domain"/>
    <property type="match status" value="1"/>
</dbReference>
<dbReference type="InterPro" id="IPR000048">
    <property type="entry name" value="IQ_motif_EF-hand-BS"/>
</dbReference>
<feature type="region of interest" description="Disordered" evidence="4">
    <location>
        <begin position="236"/>
        <end position="282"/>
    </location>
</feature>
<feature type="domain" description="BAG" evidence="5">
    <location>
        <begin position="62"/>
        <end position="139"/>
    </location>
</feature>